<proteinExistence type="predicted"/>
<evidence type="ECO:0000313" key="3">
    <source>
        <dbReference type="Proteomes" id="UP000299102"/>
    </source>
</evidence>
<protein>
    <submittedName>
        <fullName evidence="2">Uncharacterized protein</fullName>
    </submittedName>
</protein>
<keyword evidence="3" id="KW-1185">Reference proteome</keyword>
<feature type="region of interest" description="Disordered" evidence="1">
    <location>
        <begin position="1"/>
        <end position="38"/>
    </location>
</feature>
<dbReference type="EMBL" id="BGZK01000314">
    <property type="protein sequence ID" value="GBP36120.1"/>
    <property type="molecule type" value="Genomic_DNA"/>
</dbReference>
<sequence length="91" mass="10561">MSVRPCGRPSQESESDTGTVNLNFHSRTPERKGGGRFETWNREVDSMERPRNNDEITVQDSGTDPYAIKFSNFEILLKNVEKHFKIRFARN</sequence>
<feature type="compositionally biased region" description="Basic and acidic residues" evidence="1">
    <location>
        <begin position="27"/>
        <end position="38"/>
    </location>
</feature>
<evidence type="ECO:0000256" key="1">
    <source>
        <dbReference type="SAM" id="MobiDB-lite"/>
    </source>
</evidence>
<dbReference type="Proteomes" id="UP000299102">
    <property type="component" value="Unassembled WGS sequence"/>
</dbReference>
<evidence type="ECO:0000313" key="2">
    <source>
        <dbReference type="EMBL" id="GBP36120.1"/>
    </source>
</evidence>
<feature type="compositionally biased region" description="Polar residues" evidence="1">
    <location>
        <begin position="10"/>
        <end position="26"/>
    </location>
</feature>
<accession>A0A4C1VC60</accession>
<gene>
    <name evidence="2" type="ORF">EVAR_93813_1</name>
</gene>
<reference evidence="2 3" key="1">
    <citation type="journal article" date="2019" name="Commun. Biol.">
        <title>The bagworm genome reveals a unique fibroin gene that provides high tensile strength.</title>
        <authorList>
            <person name="Kono N."/>
            <person name="Nakamura H."/>
            <person name="Ohtoshi R."/>
            <person name="Tomita M."/>
            <person name="Numata K."/>
            <person name="Arakawa K."/>
        </authorList>
    </citation>
    <scope>NUCLEOTIDE SEQUENCE [LARGE SCALE GENOMIC DNA]</scope>
</reference>
<comment type="caution">
    <text evidence="2">The sequence shown here is derived from an EMBL/GenBank/DDBJ whole genome shotgun (WGS) entry which is preliminary data.</text>
</comment>
<name>A0A4C1VC60_EUMVA</name>
<dbReference type="AlphaFoldDB" id="A0A4C1VC60"/>
<organism evidence="2 3">
    <name type="scientific">Eumeta variegata</name>
    <name type="common">Bagworm moth</name>
    <name type="synonym">Eumeta japonica</name>
    <dbReference type="NCBI Taxonomy" id="151549"/>
    <lineage>
        <taxon>Eukaryota</taxon>
        <taxon>Metazoa</taxon>
        <taxon>Ecdysozoa</taxon>
        <taxon>Arthropoda</taxon>
        <taxon>Hexapoda</taxon>
        <taxon>Insecta</taxon>
        <taxon>Pterygota</taxon>
        <taxon>Neoptera</taxon>
        <taxon>Endopterygota</taxon>
        <taxon>Lepidoptera</taxon>
        <taxon>Glossata</taxon>
        <taxon>Ditrysia</taxon>
        <taxon>Tineoidea</taxon>
        <taxon>Psychidae</taxon>
        <taxon>Oiketicinae</taxon>
        <taxon>Eumeta</taxon>
    </lineage>
</organism>